<evidence type="ECO:0000259" key="2">
    <source>
        <dbReference type="Pfam" id="PF13590"/>
    </source>
</evidence>
<proteinExistence type="predicted"/>
<feature type="signal peptide" evidence="1">
    <location>
        <begin position="1"/>
        <end position="19"/>
    </location>
</feature>
<keyword evidence="1" id="KW-0732">Signal</keyword>
<dbReference type="EMBL" id="LR215729">
    <property type="protein sequence ID" value="VEV97208.1"/>
    <property type="molecule type" value="Genomic_DNA"/>
</dbReference>
<dbReference type="Pfam" id="PF13590">
    <property type="entry name" value="DUF4136"/>
    <property type="match status" value="1"/>
</dbReference>
<name>A0A653E3N5_9PSED</name>
<organism evidence="3">
    <name type="scientific">Pseudomonas marincola</name>
    <dbReference type="NCBI Taxonomy" id="437900"/>
    <lineage>
        <taxon>Bacteria</taxon>
        <taxon>Pseudomonadati</taxon>
        <taxon>Pseudomonadota</taxon>
        <taxon>Gammaproteobacteria</taxon>
        <taxon>Pseudomonadales</taxon>
        <taxon>Pseudomonadaceae</taxon>
        <taxon>Pseudomonas</taxon>
    </lineage>
</organism>
<feature type="chain" id="PRO_5025009551" description="DUF4136 domain-containing protein" evidence="1">
    <location>
        <begin position="20"/>
        <end position="188"/>
    </location>
</feature>
<evidence type="ECO:0000256" key="1">
    <source>
        <dbReference type="SAM" id="SignalP"/>
    </source>
</evidence>
<accession>A0A653E3N5</accession>
<gene>
    <name evidence="3" type="ORF">PMYSY11_2162</name>
</gene>
<dbReference type="InterPro" id="IPR025411">
    <property type="entry name" value="DUF4136"/>
</dbReference>
<reference evidence="3" key="1">
    <citation type="submission" date="2019-02" db="EMBL/GenBank/DDBJ databases">
        <authorList>
            <consortium name="Genoscope - CEA"/>
            <person name="William W."/>
        </authorList>
    </citation>
    <scope>NUCLEOTIDE SEQUENCE [LARGE SCALE GENOMIC DNA]</scope>
    <source>
        <strain evidence="3">YSy11</strain>
    </source>
</reference>
<dbReference type="AlphaFoldDB" id="A0A653E3N5"/>
<dbReference type="Gene3D" id="3.30.160.670">
    <property type="match status" value="1"/>
</dbReference>
<dbReference type="RefSeq" id="WP_150548248.1">
    <property type="nucleotide sequence ID" value="NZ_JBALWF010000021.1"/>
</dbReference>
<sequence length="188" mass="21106">MRMKLFALPLLLMLAACQAPQPNRDYDTSKDFGAYRTWSWKEPAVQYRPQDPRLQSDLTDSRIRGAINEQLEQRGLRMAANNSSGDLQVQAWMIVDDKQQQVSTSYGGGGYWGGPWGGAYGGPAYIDTRTVDYQVGTLQIDMFDSKDGKLVWRASSQKILNDGALNPAQRDAEIRQSVGRILSQYPPR</sequence>
<feature type="domain" description="DUF4136" evidence="2">
    <location>
        <begin position="23"/>
        <end position="187"/>
    </location>
</feature>
<evidence type="ECO:0000313" key="3">
    <source>
        <dbReference type="EMBL" id="VEV97208.1"/>
    </source>
</evidence>
<dbReference type="PROSITE" id="PS51257">
    <property type="entry name" value="PROKAR_LIPOPROTEIN"/>
    <property type="match status" value="1"/>
</dbReference>
<protein>
    <recommendedName>
        <fullName evidence="2">DUF4136 domain-containing protein</fullName>
    </recommendedName>
</protein>